<sequence>MRRTSVLTIALLVLSVAAACMRPAKLTRPLERDQLYSRLVGEWQGTLETPDSLLGVRVTRHTKLKVVPSPDRDGLELQFQYEDAHGHVATRTDRLHFDGAMETARWGNSSARWHQAFDVISRGGGEGAAPLRLVLETTEESDSLSMDTPVARQRETFVVSAGEVRMVTEQQVDEDTFTFRHAYVLRRAE</sequence>
<keyword evidence="1" id="KW-0732">Signal</keyword>
<feature type="signal peptide" evidence="1">
    <location>
        <begin position="1"/>
        <end position="18"/>
    </location>
</feature>
<name>A0A3D4V9N1_9BACT</name>
<evidence type="ECO:0008006" key="4">
    <source>
        <dbReference type="Google" id="ProtNLM"/>
    </source>
</evidence>
<feature type="chain" id="PRO_5017652040" description="DUF1579 domain-containing protein" evidence="1">
    <location>
        <begin position="19"/>
        <end position="189"/>
    </location>
</feature>
<gene>
    <name evidence="2" type="ORF">DGD08_11585</name>
</gene>
<organism evidence="2 3">
    <name type="scientific">Gemmatimonas aurantiaca</name>
    <dbReference type="NCBI Taxonomy" id="173480"/>
    <lineage>
        <taxon>Bacteria</taxon>
        <taxon>Pseudomonadati</taxon>
        <taxon>Gemmatimonadota</taxon>
        <taxon>Gemmatimonadia</taxon>
        <taxon>Gemmatimonadales</taxon>
        <taxon>Gemmatimonadaceae</taxon>
        <taxon>Gemmatimonas</taxon>
    </lineage>
</organism>
<evidence type="ECO:0000256" key="1">
    <source>
        <dbReference type="SAM" id="SignalP"/>
    </source>
</evidence>
<evidence type="ECO:0000313" key="3">
    <source>
        <dbReference type="Proteomes" id="UP000264071"/>
    </source>
</evidence>
<protein>
    <recommendedName>
        <fullName evidence="4">DUF1579 domain-containing protein</fullName>
    </recommendedName>
</protein>
<evidence type="ECO:0000313" key="2">
    <source>
        <dbReference type="EMBL" id="HCT57833.1"/>
    </source>
</evidence>
<dbReference type="PROSITE" id="PS51257">
    <property type="entry name" value="PROKAR_LIPOPROTEIN"/>
    <property type="match status" value="1"/>
</dbReference>
<proteinExistence type="predicted"/>
<dbReference type="EMBL" id="DPIY01000010">
    <property type="protein sequence ID" value="HCT57833.1"/>
    <property type="molecule type" value="Genomic_DNA"/>
</dbReference>
<dbReference type="AlphaFoldDB" id="A0A3D4V9N1"/>
<reference evidence="2 3" key="1">
    <citation type="journal article" date="2018" name="Nat. Biotechnol.">
        <title>A standardized bacterial taxonomy based on genome phylogeny substantially revises the tree of life.</title>
        <authorList>
            <person name="Parks D.H."/>
            <person name="Chuvochina M."/>
            <person name="Waite D.W."/>
            <person name="Rinke C."/>
            <person name="Skarshewski A."/>
            <person name="Chaumeil P.A."/>
            <person name="Hugenholtz P."/>
        </authorList>
    </citation>
    <scope>NUCLEOTIDE SEQUENCE [LARGE SCALE GENOMIC DNA]</scope>
    <source>
        <strain evidence="2">UBA8844</strain>
    </source>
</reference>
<accession>A0A3D4V9N1</accession>
<comment type="caution">
    <text evidence="2">The sequence shown here is derived from an EMBL/GenBank/DDBJ whole genome shotgun (WGS) entry which is preliminary data.</text>
</comment>
<dbReference type="Proteomes" id="UP000264071">
    <property type="component" value="Unassembled WGS sequence"/>
</dbReference>